<dbReference type="GO" id="GO:0022857">
    <property type="term" value="F:transmembrane transporter activity"/>
    <property type="evidence" value="ECO:0007669"/>
    <property type="project" value="InterPro"/>
</dbReference>
<protein>
    <submittedName>
        <fullName evidence="6">MFS transporter</fullName>
    </submittedName>
</protein>
<feature type="transmembrane region" description="Helical" evidence="4">
    <location>
        <begin position="244"/>
        <end position="267"/>
    </location>
</feature>
<dbReference type="InterPro" id="IPR020846">
    <property type="entry name" value="MFS_dom"/>
</dbReference>
<dbReference type="InterPro" id="IPR036259">
    <property type="entry name" value="MFS_trans_sf"/>
</dbReference>
<dbReference type="Gene3D" id="1.20.1250.20">
    <property type="entry name" value="MFS general substrate transporter like domains"/>
    <property type="match status" value="2"/>
</dbReference>
<dbReference type="SUPFAM" id="SSF103473">
    <property type="entry name" value="MFS general substrate transporter"/>
    <property type="match status" value="1"/>
</dbReference>
<evidence type="ECO:0000259" key="5">
    <source>
        <dbReference type="PROSITE" id="PS50850"/>
    </source>
</evidence>
<evidence type="ECO:0000313" key="6">
    <source>
        <dbReference type="EMBL" id="KKD00874.1"/>
    </source>
</evidence>
<dbReference type="OrthoDB" id="9180256at2"/>
<dbReference type="Pfam" id="PF07690">
    <property type="entry name" value="MFS_1"/>
    <property type="match status" value="1"/>
</dbReference>
<comment type="caution">
    <text evidence="6">The sequence shown here is derived from an EMBL/GenBank/DDBJ whole genome shotgun (WGS) entry which is preliminary data.</text>
</comment>
<feature type="transmembrane region" description="Helical" evidence="4">
    <location>
        <begin position="336"/>
        <end position="359"/>
    </location>
</feature>
<gene>
    <name evidence="6" type="ORF">KY46_03420</name>
</gene>
<reference evidence="6 7" key="1">
    <citation type="submission" date="2014-12" db="EMBL/GenBank/DDBJ databases">
        <title>Mercury Reductase activity and rhizosphere competence traits in the genome of root associated Photobacterium halotolerans MELD1.</title>
        <authorList>
            <person name="Mathew D.C."/>
            <person name="Huang C.-C."/>
        </authorList>
    </citation>
    <scope>NUCLEOTIDE SEQUENCE [LARGE SCALE GENOMIC DNA]</scope>
    <source>
        <strain evidence="6 7">MELD1</strain>
    </source>
</reference>
<keyword evidence="1 4" id="KW-0812">Transmembrane</keyword>
<feature type="transmembrane region" description="Helical" evidence="4">
    <location>
        <begin position="303"/>
        <end position="324"/>
    </location>
</feature>
<dbReference type="RefSeq" id="WP_046219239.1">
    <property type="nucleotide sequence ID" value="NZ_JWYV01000002.1"/>
</dbReference>
<feature type="transmembrane region" description="Helical" evidence="4">
    <location>
        <begin position="217"/>
        <end position="238"/>
    </location>
</feature>
<name>A0A0F5VFG4_9GAMM</name>
<dbReference type="PROSITE" id="PS50850">
    <property type="entry name" value="MFS"/>
    <property type="match status" value="1"/>
</dbReference>
<dbReference type="Proteomes" id="UP000033633">
    <property type="component" value="Unassembled WGS sequence"/>
</dbReference>
<keyword evidence="2 4" id="KW-1133">Transmembrane helix</keyword>
<dbReference type="AlphaFoldDB" id="A0A0F5VFG4"/>
<keyword evidence="7" id="KW-1185">Reference proteome</keyword>
<organism evidence="6 7">
    <name type="scientific">Photobacterium halotolerans</name>
    <dbReference type="NCBI Taxonomy" id="265726"/>
    <lineage>
        <taxon>Bacteria</taxon>
        <taxon>Pseudomonadati</taxon>
        <taxon>Pseudomonadota</taxon>
        <taxon>Gammaproteobacteria</taxon>
        <taxon>Vibrionales</taxon>
        <taxon>Vibrionaceae</taxon>
        <taxon>Photobacterium</taxon>
    </lineage>
</organism>
<feature type="transmembrane region" description="Helical" evidence="4">
    <location>
        <begin position="279"/>
        <end position="297"/>
    </location>
</feature>
<dbReference type="InterPro" id="IPR011701">
    <property type="entry name" value="MFS"/>
</dbReference>
<dbReference type="STRING" id="265726.KY46_03420"/>
<keyword evidence="3 4" id="KW-0472">Membrane</keyword>
<feature type="domain" description="Major facilitator superfamily (MFS) profile" evidence="5">
    <location>
        <begin position="213"/>
        <end position="398"/>
    </location>
</feature>
<dbReference type="PANTHER" id="PTHR23542:SF1">
    <property type="entry name" value="MAJOR FACILITATOR SUPERFAMILY (MFS) PROFILE DOMAIN-CONTAINING PROTEIN"/>
    <property type="match status" value="1"/>
</dbReference>
<feature type="transmembrane region" description="Helical" evidence="4">
    <location>
        <begin position="365"/>
        <end position="386"/>
    </location>
</feature>
<evidence type="ECO:0000256" key="4">
    <source>
        <dbReference type="SAM" id="Phobius"/>
    </source>
</evidence>
<feature type="transmembrane region" description="Helical" evidence="4">
    <location>
        <begin position="170"/>
        <end position="189"/>
    </location>
</feature>
<evidence type="ECO:0000256" key="3">
    <source>
        <dbReference type="ARBA" id="ARBA00023136"/>
    </source>
</evidence>
<dbReference type="PATRIC" id="fig|265726.11.peg.2030"/>
<evidence type="ECO:0000256" key="2">
    <source>
        <dbReference type="ARBA" id="ARBA00022989"/>
    </source>
</evidence>
<feature type="transmembrane region" description="Helical" evidence="4">
    <location>
        <begin position="46"/>
        <end position="67"/>
    </location>
</feature>
<sequence length="398" mass="41542">MANPYKALFHVPGTLAFSLSGLIARLPISMTGIGIITMISQLTGSYWLAGAVAATFTLSTALIAPQISRLTDRYGQGRILPFAATISVLGMLLLLACVHLAAPDWTLFLFAALAGFMPSMPAMVRARWTHIYKGQPALHTAYSLESVLDEVCFIVGPPIAVGLSVAVSPIAGPLAAALMLAVGISLFSLQKKTEPPVSEQTEHQQGSALEPLTMKMLMLTLIALGTIVGTVDVLSVAFAKQQGVPVAASFVLSAYAAGSCISGLVFGALRLNLTLPKQLLLASIATAAATLPLLVVYDVLTLSVSVFVAGIFFAPTMIVTMGLVEKIVPASKLTEGFTWMITGLGIGIAAGAAFTGWVIDEMGIRAGFAVTIVAGGGVLLASLYCYRLLQQRMALQTA</sequence>
<feature type="transmembrane region" description="Helical" evidence="4">
    <location>
        <begin position="79"/>
        <end position="101"/>
    </location>
</feature>
<proteinExistence type="predicted"/>
<feature type="transmembrane region" description="Helical" evidence="4">
    <location>
        <begin position="7"/>
        <end position="26"/>
    </location>
</feature>
<feature type="transmembrane region" description="Helical" evidence="4">
    <location>
        <begin position="107"/>
        <end position="126"/>
    </location>
</feature>
<evidence type="ECO:0000313" key="7">
    <source>
        <dbReference type="Proteomes" id="UP000033633"/>
    </source>
</evidence>
<dbReference type="EMBL" id="JWYV01000002">
    <property type="protein sequence ID" value="KKD00874.1"/>
    <property type="molecule type" value="Genomic_DNA"/>
</dbReference>
<dbReference type="PANTHER" id="PTHR23542">
    <property type="match status" value="1"/>
</dbReference>
<evidence type="ECO:0000256" key="1">
    <source>
        <dbReference type="ARBA" id="ARBA00022692"/>
    </source>
</evidence>
<accession>A0A0F5VFG4</accession>